<dbReference type="EMBL" id="QKLW01000001">
    <property type="protein sequence ID" value="PYF84360.1"/>
    <property type="molecule type" value="Genomic_DNA"/>
</dbReference>
<sequence length="96" mass="11154">MNLFTLSNAARADIKQIATYTQKVWGSDKRRTYIKELDATMLFLADNPISGTQCDYIASGLRKHQHQSHTIFYEIQRDSIFIVRVLHKSMDVESKF</sequence>
<dbReference type="InterPro" id="IPR035093">
    <property type="entry name" value="RelE/ParE_toxin_dom_sf"/>
</dbReference>
<dbReference type="RefSeq" id="WP_110571808.1">
    <property type="nucleotide sequence ID" value="NZ_QKLW01000001.1"/>
</dbReference>
<reference evidence="4 5" key="1">
    <citation type="submission" date="2018-06" db="EMBL/GenBank/DDBJ databases">
        <title>Genomic Encyclopedia of Type Strains, Phase III (KMG-III): the genomes of soil and plant-associated and newly described type strains.</title>
        <authorList>
            <person name="Whitman W."/>
        </authorList>
    </citation>
    <scope>NUCLEOTIDE SEQUENCE [LARGE SCALE GENOMIC DNA]</scope>
    <source>
        <strain evidence="4 5">CECT 7730</strain>
    </source>
</reference>
<dbReference type="AlphaFoldDB" id="A0A318V8X8"/>
<accession>A0A318V8X8</accession>
<proteinExistence type="inferred from homology"/>
<keyword evidence="5" id="KW-1185">Reference proteome</keyword>
<dbReference type="Pfam" id="PF05016">
    <property type="entry name" value="ParE_toxin"/>
    <property type="match status" value="1"/>
</dbReference>
<dbReference type="InterPro" id="IPR051803">
    <property type="entry name" value="TA_system_RelE-like_toxin"/>
</dbReference>
<dbReference type="Proteomes" id="UP000247551">
    <property type="component" value="Unassembled WGS sequence"/>
</dbReference>
<name>A0A318V8X8_9GAMM</name>
<keyword evidence="2" id="KW-1277">Toxin-antitoxin system</keyword>
<gene>
    <name evidence="4" type="ORF">DFP75_101385</name>
</gene>
<dbReference type="InterPro" id="IPR028344">
    <property type="entry name" value="ParE1/4"/>
</dbReference>
<comment type="similarity">
    <text evidence="1 3">Belongs to the RelE toxin family.</text>
</comment>
<dbReference type="Gene3D" id="3.30.2310.20">
    <property type="entry name" value="RelE-like"/>
    <property type="match status" value="1"/>
</dbReference>
<dbReference type="PANTHER" id="PTHR33755">
    <property type="entry name" value="TOXIN PARE1-RELATED"/>
    <property type="match status" value="1"/>
</dbReference>
<dbReference type="InterPro" id="IPR007712">
    <property type="entry name" value="RelE/ParE_toxin"/>
</dbReference>
<evidence type="ECO:0000313" key="4">
    <source>
        <dbReference type="EMBL" id="PYF84360.1"/>
    </source>
</evidence>
<evidence type="ECO:0000313" key="5">
    <source>
        <dbReference type="Proteomes" id="UP000247551"/>
    </source>
</evidence>
<dbReference type="PANTHER" id="PTHR33755:SF9">
    <property type="entry name" value="TOXIN PARE1"/>
    <property type="match status" value="1"/>
</dbReference>
<evidence type="ECO:0000256" key="1">
    <source>
        <dbReference type="ARBA" id="ARBA00006226"/>
    </source>
</evidence>
<dbReference type="PIRSF" id="PIRSF029218">
    <property type="entry name" value="ParE"/>
    <property type="match status" value="1"/>
</dbReference>
<comment type="caution">
    <text evidence="4">The sequence shown here is derived from an EMBL/GenBank/DDBJ whole genome shotgun (WGS) entry which is preliminary data.</text>
</comment>
<protein>
    <recommendedName>
        <fullName evidence="3">Toxin</fullName>
    </recommendedName>
</protein>
<organism evidence="4 5">
    <name type="scientific">Marinomonas alcarazii</name>
    <dbReference type="NCBI Taxonomy" id="491949"/>
    <lineage>
        <taxon>Bacteria</taxon>
        <taxon>Pseudomonadati</taxon>
        <taxon>Pseudomonadota</taxon>
        <taxon>Gammaproteobacteria</taxon>
        <taxon>Oceanospirillales</taxon>
        <taxon>Oceanospirillaceae</taxon>
        <taxon>Marinomonas</taxon>
    </lineage>
</organism>
<evidence type="ECO:0000256" key="3">
    <source>
        <dbReference type="PIRNR" id="PIRNR029218"/>
    </source>
</evidence>
<evidence type="ECO:0000256" key="2">
    <source>
        <dbReference type="ARBA" id="ARBA00022649"/>
    </source>
</evidence>